<dbReference type="InterPro" id="IPR034660">
    <property type="entry name" value="DinB/YfiT-like"/>
</dbReference>
<evidence type="ECO:0000313" key="1">
    <source>
        <dbReference type="EMBL" id="KRL85696.1"/>
    </source>
</evidence>
<dbReference type="PANTHER" id="PTHR40658:SF4">
    <property type="entry name" value="HYPOTHETICAL CYTOSOLIC PROTEIN"/>
    <property type="match status" value="1"/>
</dbReference>
<protein>
    <recommendedName>
        <fullName evidence="3">ClbS/DfsB family four-helix bundle protein</fullName>
    </recommendedName>
</protein>
<dbReference type="PATRIC" id="fig|1423783.4.peg.1121"/>
<dbReference type="Proteomes" id="UP000051922">
    <property type="component" value="Unassembled WGS sequence"/>
</dbReference>
<dbReference type="OrthoDB" id="9786621at2"/>
<dbReference type="InterPro" id="IPR012550">
    <property type="entry name" value="DUF1706"/>
</dbReference>
<evidence type="ECO:0008006" key="3">
    <source>
        <dbReference type="Google" id="ProtNLM"/>
    </source>
</evidence>
<accession>A0A0R1TWK6</accession>
<organism evidence="1 2">
    <name type="scientific">Lacticaseibacillus pantheris DSM 15945 = JCM 12539 = NBRC 106106</name>
    <dbReference type="NCBI Taxonomy" id="1423783"/>
    <lineage>
        <taxon>Bacteria</taxon>
        <taxon>Bacillati</taxon>
        <taxon>Bacillota</taxon>
        <taxon>Bacilli</taxon>
        <taxon>Lactobacillales</taxon>
        <taxon>Lactobacillaceae</taxon>
        <taxon>Lacticaseibacillus</taxon>
    </lineage>
</organism>
<dbReference type="EMBL" id="AZFJ01000049">
    <property type="protein sequence ID" value="KRL85696.1"/>
    <property type="molecule type" value="Genomic_DNA"/>
</dbReference>
<dbReference type="PANTHER" id="PTHR40658">
    <property type="match status" value="1"/>
</dbReference>
<gene>
    <name evidence="1" type="ORF">FC50_GL001081</name>
</gene>
<dbReference type="RefSeq" id="WP_054651772.1">
    <property type="nucleotide sequence ID" value="NZ_AZFJ01000049.1"/>
</dbReference>
<dbReference type="Gene3D" id="1.20.120.450">
    <property type="entry name" value="dinb family like domain"/>
    <property type="match status" value="1"/>
</dbReference>
<dbReference type="STRING" id="1423783.FC50_GL001081"/>
<keyword evidence="2" id="KW-1185">Reference proteome</keyword>
<name>A0A0R1TWK6_9LACO</name>
<dbReference type="AlphaFoldDB" id="A0A0R1TWK6"/>
<proteinExistence type="predicted"/>
<sequence length="173" mass="19998">MAKPESRKELLVAARTEYDKVWSLINSLPDQGESGNFDFQIPEQNVRDVLVHLATWQQMYLKWSSANLEGHHVRFLPRPYTWQDYAALNKHILAEHQDVSLTDAKTAFEESHAAIIHQVEDLINEQLFIKGFYKWTGSTDLGAYATAITYGNYVWAVKILRKFKREARATTRA</sequence>
<reference evidence="1 2" key="1">
    <citation type="journal article" date="2015" name="Genome Announc.">
        <title>Expanding the biotechnology potential of lactobacilli through comparative genomics of 213 strains and associated genera.</title>
        <authorList>
            <person name="Sun Z."/>
            <person name="Harris H.M."/>
            <person name="McCann A."/>
            <person name="Guo C."/>
            <person name="Argimon S."/>
            <person name="Zhang W."/>
            <person name="Yang X."/>
            <person name="Jeffery I.B."/>
            <person name="Cooney J.C."/>
            <person name="Kagawa T.F."/>
            <person name="Liu W."/>
            <person name="Song Y."/>
            <person name="Salvetti E."/>
            <person name="Wrobel A."/>
            <person name="Rasinkangas P."/>
            <person name="Parkhill J."/>
            <person name="Rea M.C."/>
            <person name="O'Sullivan O."/>
            <person name="Ritari J."/>
            <person name="Douillard F.P."/>
            <person name="Paul Ross R."/>
            <person name="Yang R."/>
            <person name="Briner A.E."/>
            <person name="Felis G.E."/>
            <person name="de Vos W.M."/>
            <person name="Barrangou R."/>
            <person name="Klaenhammer T.R."/>
            <person name="Caufield P.W."/>
            <person name="Cui Y."/>
            <person name="Zhang H."/>
            <person name="O'Toole P.W."/>
        </authorList>
    </citation>
    <scope>NUCLEOTIDE SEQUENCE [LARGE SCALE GENOMIC DNA]</scope>
    <source>
        <strain evidence="1 2">DSM 15945</strain>
    </source>
</reference>
<evidence type="ECO:0000313" key="2">
    <source>
        <dbReference type="Proteomes" id="UP000051922"/>
    </source>
</evidence>
<comment type="caution">
    <text evidence="1">The sequence shown here is derived from an EMBL/GenBank/DDBJ whole genome shotgun (WGS) entry which is preliminary data.</text>
</comment>
<dbReference type="Pfam" id="PF08020">
    <property type="entry name" value="DUF1706"/>
    <property type="match status" value="1"/>
</dbReference>